<name>A0ACD3SU17_9BURK</name>
<dbReference type="EMBL" id="AKCV02000004">
    <property type="protein sequence ID" value="TMS59789.1"/>
    <property type="molecule type" value="Genomic_DNA"/>
</dbReference>
<gene>
    <name evidence="1" type="ORF">MW7_001190</name>
</gene>
<evidence type="ECO:0000313" key="2">
    <source>
        <dbReference type="Proteomes" id="UP000004277"/>
    </source>
</evidence>
<protein>
    <submittedName>
        <fullName evidence="1">Uncharacterized protein</fullName>
    </submittedName>
</protein>
<accession>A0ACD3SU17</accession>
<sequence>MSIRLFRPGDEPALFRVFHSAIHLVCARDYTAAQCSAWAPTQMDMAIWAERMRQLTPFVVEHDGEIIAYADLQPSGYIDHFFVSSRKLPRTVDISR</sequence>
<evidence type="ECO:0000313" key="1">
    <source>
        <dbReference type="EMBL" id="TMS59789.1"/>
    </source>
</evidence>
<organism evidence="1 2">
    <name type="scientific">Imbroritus primus</name>
    <dbReference type="NCBI Taxonomy" id="3058603"/>
    <lineage>
        <taxon>Bacteria</taxon>
        <taxon>Pseudomonadati</taxon>
        <taxon>Pseudomonadota</taxon>
        <taxon>Betaproteobacteria</taxon>
        <taxon>Burkholderiales</taxon>
        <taxon>Burkholderiaceae</taxon>
        <taxon>Imbroritus</taxon>
    </lineage>
</organism>
<reference evidence="1" key="1">
    <citation type="submission" date="2019-05" db="EMBL/GenBank/DDBJ databases">
        <title>Revised genome assembly of Burkholderiaceae (previously Ralstonia) sp. PBA.</title>
        <authorList>
            <person name="Gan H.M."/>
        </authorList>
    </citation>
    <scope>NUCLEOTIDE SEQUENCE</scope>
    <source>
        <strain evidence="1">PBA</strain>
    </source>
</reference>
<dbReference type="Proteomes" id="UP000004277">
    <property type="component" value="Unassembled WGS sequence"/>
</dbReference>
<comment type="caution">
    <text evidence="1">The sequence shown here is derived from an EMBL/GenBank/DDBJ whole genome shotgun (WGS) entry which is preliminary data.</text>
</comment>
<keyword evidence="2" id="KW-1185">Reference proteome</keyword>
<proteinExistence type="predicted"/>